<dbReference type="Gene3D" id="2.130.10.10">
    <property type="entry name" value="YVTN repeat-like/Quinoprotein amine dehydrogenase"/>
    <property type="match status" value="2"/>
</dbReference>
<dbReference type="Pfam" id="PF25437">
    <property type="entry name" value="BRWD1_N"/>
    <property type="match status" value="1"/>
</dbReference>
<keyword evidence="3 4" id="KW-0103">Bromodomain</keyword>
<feature type="repeat" description="WD" evidence="5">
    <location>
        <begin position="199"/>
        <end position="240"/>
    </location>
</feature>
<feature type="compositionally biased region" description="Polar residues" evidence="6">
    <location>
        <begin position="1173"/>
        <end position="1182"/>
    </location>
</feature>
<dbReference type="InterPro" id="IPR018359">
    <property type="entry name" value="Bromodomain_CS"/>
</dbReference>
<dbReference type="PANTHER" id="PTHR16266:SF17">
    <property type="entry name" value="BRWD3"/>
    <property type="match status" value="1"/>
</dbReference>
<dbReference type="Pfam" id="PF25313">
    <property type="entry name" value="BRWD_AD"/>
    <property type="match status" value="1"/>
</dbReference>
<dbReference type="SMART" id="SM00320">
    <property type="entry name" value="WD40"/>
    <property type="match status" value="6"/>
</dbReference>
<feature type="repeat" description="WD" evidence="5">
    <location>
        <begin position="157"/>
        <end position="198"/>
    </location>
</feature>
<dbReference type="InterPro" id="IPR057451">
    <property type="entry name" value="BRWD/PHIP_AD"/>
</dbReference>
<feature type="region of interest" description="Disordered" evidence="6">
    <location>
        <begin position="1034"/>
        <end position="1309"/>
    </location>
</feature>
<dbReference type="Gene3D" id="1.20.920.10">
    <property type="entry name" value="Bromodomain-like"/>
    <property type="match status" value="1"/>
</dbReference>
<dbReference type="InterPro" id="IPR015943">
    <property type="entry name" value="WD40/YVTN_repeat-like_dom_sf"/>
</dbReference>
<dbReference type="SUPFAM" id="SSF50978">
    <property type="entry name" value="WD40 repeat-like"/>
    <property type="match status" value="1"/>
</dbReference>
<dbReference type="EMBL" id="JANBOH010000029">
    <property type="protein sequence ID" value="KAJ1647447.1"/>
    <property type="molecule type" value="Genomic_DNA"/>
</dbReference>
<evidence type="ECO:0000256" key="2">
    <source>
        <dbReference type="ARBA" id="ARBA00022737"/>
    </source>
</evidence>
<dbReference type="InterPro" id="IPR001680">
    <property type="entry name" value="WD40_rpt"/>
</dbReference>
<keyword evidence="2" id="KW-0677">Repeat</keyword>
<dbReference type="GO" id="GO:0005634">
    <property type="term" value="C:nucleus"/>
    <property type="evidence" value="ECO:0007669"/>
    <property type="project" value="TreeGrafter"/>
</dbReference>
<dbReference type="PROSITE" id="PS50082">
    <property type="entry name" value="WD_REPEATS_2"/>
    <property type="match status" value="3"/>
</dbReference>
<dbReference type="PROSITE" id="PS00633">
    <property type="entry name" value="BROMODOMAIN_1"/>
    <property type="match status" value="1"/>
</dbReference>
<feature type="compositionally biased region" description="Acidic residues" evidence="6">
    <location>
        <begin position="1129"/>
        <end position="1144"/>
    </location>
</feature>
<evidence type="ECO:0000256" key="5">
    <source>
        <dbReference type="PROSITE-ProRule" id="PRU00221"/>
    </source>
</evidence>
<dbReference type="GO" id="GO:0007010">
    <property type="term" value="P:cytoskeleton organization"/>
    <property type="evidence" value="ECO:0007669"/>
    <property type="project" value="TreeGrafter"/>
</dbReference>
<dbReference type="GO" id="GO:0008360">
    <property type="term" value="P:regulation of cell shape"/>
    <property type="evidence" value="ECO:0007669"/>
    <property type="project" value="TreeGrafter"/>
</dbReference>
<sequence length="1787" mass="196074">MHSPPARVEQGDAFVDATLNFLIAHYLAQGPLREAARPLQQALENNATSLFPQRVDWLGNRHSRTYSQLVQEHPHIASSELLRIMQAIVDRDASALLAAGGTILGRSSRAAAERTSACTSMAKKIRCRSRNPSQQVLSSSSRMPLSVVASFRRLVRCHGHKYPTYCVLFDRTGRRMITGSDDFLIKIWCTRTGYLIKTFKGHQGMVSDIALNVENTLLASASTDGSVRIWNLKTGEPRTVLIANPQGRVKSVTGVRFSPSPIAQIRFLAATCETGLCRLYRWHRDTLTFDTEPIVIDARSEPRDNISSFAFNHTGSRLAIATVKGYVSIFSTIADAVNCPVGASGWGEPRLITRIAAHEESITTLVFSSDGEKFLTGSVDGTVKVWRCSGPDLKWSSVTVDVKEPIPLPQDAPEIIAESQDDFVRPTAPIAATTTTPAADNTITAAMLAAATQAAAAVASESATRATEALAELGTLVDSIGSLASSVDLRNTQTSRSDSTAVVSSIANNAGTMATMPLSDVAAADVPIATAPNQPSTDAVAVSDRADAPVELVSDSTRAIGAATGIVVSFQTQPNATAQTDSLVAPNNATAGAPPVAGTARVETNQVTWLCDNTRIIASNNVGSVLVIDTLTGKVLWKRRLHSIAEVYVLIPHPTDPRIAISGGYDGRAIIWNTETGDVLHEYKVGEMLFDGSFSEDGLKFALTSDTGAALLFGLGPSWAYDDANRMHEQMFANDYTATIMDENRFVADQQSQIPSYLVPHSPLMDFDGRIYRRQRGTRFGLDIGMGIDEHLFSREDAGRMAALTIELDHAYLDNRAAQAPIAEIQPSRGRRRRGRAPARTATVEEIAEPELPIILPIDDDSDDEEYNAGEEEEEEEDELEEVEEEDDDNGMRRFANAESTGRATRRFNDSDETSAWAANPRDRRVALQLLRNRHNSADSRSQRSSHRRSTARRAVGEEDDDQDGDVNIEAVSNDSNGAMDIDSDEEAGSAASSRRRGLRATRRIRRTRSNTHYDVEETAWDALPTAEATNRRAVRGRPSTRNLTRNADLFAGDEVEENGANTESITSDDEFRPARHSAANASNARGGRRRGRPRISRDQADSAAETSYLTRNRRIASDSESGNADEAVSSEEQQEQSDNESDYNDAGRSRSRINADANIDIMPSSDIDSHLPYSSRSQARISEQRGRRRAGDLNGTAASAVSTTRAEAATRTRGRSTRSSANVRRVRDHEDSDFASDNEASMTRTVPGRANERSSHMQVPRSAGMGDLYSDEEPSGSDSAAARGRYADDSAQQQQQQQRRSSASYAGTSTSAAATSTYAQTNNPYTGAGSLYQPTDWILATAPSTVPYRPQIGDIIVYFREGHEDFWTNPSRCKKLSEKLLPYATMPNLSLTVFGKVVDLRYSVGPPTFCTVKIQLLANQSIEELDQETQTGDHELAHRFIQVQYHDCDGVPDFLILYSRYRASLHRSLKIGDSVEVLFDEDQAHSAAIVGFRDIKPTSRQTNFTRLIARNPWKSIVVEWADVDIESTGLDSESRTEMVSPWELVHDDDAAEMEIPPETSTALLRVVDGLREEPDFGWFVKNVDYVVDYPDYLLNIAYPICLDTIYERLQNSFYRHIMAVAFDMELIQQNADTFNDPGTVVPIAAQKLISRYSQLLSQALSSSANDADQSQTLSSSRLRASRRLTSSRRSGAMAAAAVAAVTIKGEEGSSETRRLRKRKAAASTRSTRQPSRRRRLANDSDGSDFGMSSEQDDPDDPEDLDDEEEEEEDYEDGVDENDDDDDALYA</sequence>
<feature type="compositionally biased region" description="Low complexity" evidence="6">
    <location>
        <begin position="1197"/>
        <end position="1222"/>
    </location>
</feature>
<feature type="compositionally biased region" description="Acidic residues" evidence="6">
    <location>
        <begin position="858"/>
        <end position="889"/>
    </location>
</feature>
<dbReference type="InterPro" id="IPR036427">
    <property type="entry name" value="Bromodomain-like_sf"/>
</dbReference>
<keyword evidence="9" id="KW-1185">Reference proteome</keyword>
<dbReference type="PROSITE" id="PS50294">
    <property type="entry name" value="WD_REPEATS_REGION"/>
    <property type="match status" value="3"/>
</dbReference>
<dbReference type="PANTHER" id="PTHR16266">
    <property type="entry name" value="WD REPEAT DOMAIN 9"/>
    <property type="match status" value="1"/>
</dbReference>
<feature type="domain" description="Bromo" evidence="7">
    <location>
        <begin position="1572"/>
        <end position="1643"/>
    </location>
</feature>
<feature type="compositionally biased region" description="Acidic residues" evidence="6">
    <location>
        <begin position="958"/>
        <end position="967"/>
    </location>
</feature>
<feature type="compositionally biased region" description="Acidic residues" evidence="6">
    <location>
        <begin position="1751"/>
        <end position="1787"/>
    </location>
</feature>
<feature type="region of interest" description="Disordered" evidence="6">
    <location>
        <begin position="826"/>
        <end position="1006"/>
    </location>
</feature>
<dbReference type="InterPro" id="IPR057452">
    <property type="entry name" value="BRWD/PHIP_N"/>
</dbReference>
<dbReference type="PROSITE" id="PS50014">
    <property type="entry name" value="BROMODOMAIN_2"/>
    <property type="match status" value="1"/>
</dbReference>
<dbReference type="InterPro" id="IPR001487">
    <property type="entry name" value="Bromodomain"/>
</dbReference>
<dbReference type="InterPro" id="IPR019775">
    <property type="entry name" value="WD40_repeat_CS"/>
</dbReference>
<evidence type="ECO:0000256" key="3">
    <source>
        <dbReference type="ARBA" id="ARBA00023117"/>
    </source>
</evidence>
<dbReference type="Proteomes" id="UP001145021">
    <property type="component" value="Unassembled WGS sequence"/>
</dbReference>
<evidence type="ECO:0000259" key="7">
    <source>
        <dbReference type="PROSITE" id="PS50014"/>
    </source>
</evidence>
<evidence type="ECO:0000256" key="6">
    <source>
        <dbReference type="SAM" id="MobiDB-lite"/>
    </source>
</evidence>
<evidence type="ECO:0000256" key="4">
    <source>
        <dbReference type="PROSITE-ProRule" id="PRU00035"/>
    </source>
</evidence>
<dbReference type="Pfam" id="PF00400">
    <property type="entry name" value="WD40"/>
    <property type="match status" value="3"/>
</dbReference>
<comment type="caution">
    <text evidence="8">The sequence shown here is derived from an EMBL/GenBank/DDBJ whole genome shotgun (WGS) entry which is preliminary data.</text>
</comment>
<feature type="compositionally biased region" description="Low complexity" evidence="6">
    <location>
        <begin position="1290"/>
        <end position="1309"/>
    </location>
</feature>
<reference evidence="8" key="1">
    <citation type="submission" date="2022-07" db="EMBL/GenBank/DDBJ databases">
        <title>Phylogenomic reconstructions and comparative analyses of Kickxellomycotina fungi.</title>
        <authorList>
            <person name="Reynolds N.K."/>
            <person name="Stajich J.E."/>
            <person name="Barry K."/>
            <person name="Grigoriev I.V."/>
            <person name="Crous P."/>
            <person name="Smith M.E."/>
        </authorList>
    </citation>
    <scope>NUCLEOTIDE SEQUENCE</scope>
    <source>
        <strain evidence="8">NBRC 105413</strain>
    </source>
</reference>
<dbReference type="InterPro" id="IPR052060">
    <property type="entry name" value="Bromo_WD_repeat"/>
</dbReference>
<keyword evidence="1 5" id="KW-0853">WD repeat</keyword>
<dbReference type="SMART" id="SM00297">
    <property type="entry name" value="BROMO"/>
    <property type="match status" value="1"/>
</dbReference>
<organism evidence="8 9">
    <name type="scientific">Coemansia asiatica</name>
    <dbReference type="NCBI Taxonomy" id="1052880"/>
    <lineage>
        <taxon>Eukaryota</taxon>
        <taxon>Fungi</taxon>
        <taxon>Fungi incertae sedis</taxon>
        <taxon>Zoopagomycota</taxon>
        <taxon>Kickxellomycotina</taxon>
        <taxon>Kickxellomycetes</taxon>
        <taxon>Kickxellales</taxon>
        <taxon>Kickxellaceae</taxon>
        <taxon>Coemansia</taxon>
    </lineage>
</organism>
<dbReference type="SUPFAM" id="SSF47370">
    <property type="entry name" value="Bromodomain"/>
    <property type="match status" value="1"/>
</dbReference>
<evidence type="ECO:0000313" key="8">
    <source>
        <dbReference type="EMBL" id="KAJ1647447.1"/>
    </source>
</evidence>
<feature type="compositionally biased region" description="Basic and acidic residues" evidence="6">
    <location>
        <begin position="1183"/>
        <end position="1192"/>
    </location>
</feature>
<feature type="region of interest" description="Disordered" evidence="6">
    <location>
        <begin position="1664"/>
        <end position="1690"/>
    </location>
</feature>
<name>A0A9W8CK83_9FUNG</name>
<dbReference type="InterPro" id="IPR036322">
    <property type="entry name" value="WD40_repeat_dom_sf"/>
</dbReference>
<dbReference type="GO" id="GO:0006325">
    <property type="term" value="P:chromatin organization"/>
    <property type="evidence" value="ECO:0007669"/>
    <property type="project" value="UniProtKB-ARBA"/>
</dbReference>
<feature type="compositionally biased region" description="Low complexity" evidence="6">
    <location>
        <begin position="1077"/>
        <end position="1086"/>
    </location>
</feature>
<dbReference type="PROSITE" id="PS00678">
    <property type="entry name" value="WD_REPEATS_1"/>
    <property type="match status" value="1"/>
</dbReference>
<dbReference type="Pfam" id="PF00439">
    <property type="entry name" value="Bromodomain"/>
    <property type="match status" value="1"/>
</dbReference>
<protein>
    <recommendedName>
        <fullName evidence="7">Bromo domain-containing protein</fullName>
    </recommendedName>
</protein>
<gene>
    <name evidence="8" type="ORF">LPJ64_001167</name>
</gene>
<feature type="repeat" description="WD" evidence="5">
    <location>
        <begin position="355"/>
        <end position="386"/>
    </location>
</feature>
<feature type="region of interest" description="Disordered" evidence="6">
    <location>
        <begin position="1707"/>
        <end position="1787"/>
    </location>
</feature>
<evidence type="ECO:0000313" key="9">
    <source>
        <dbReference type="Proteomes" id="UP001145021"/>
    </source>
</evidence>
<feature type="compositionally biased region" description="Basic residues" evidence="6">
    <location>
        <begin position="994"/>
        <end position="1006"/>
    </location>
</feature>
<feature type="compositionally biased region" description="Low complexity" evidence="6">
    <location>
        <begin position="1664"/>
        <end position="1679"/>
    </location>
</feature>
<evidence type="ECO:0000256" key="1">
    <source>
        <dbReference type="ARBA" id="ARBA00022574"/>
    </source>
</evidence>
<dbReference type="GO" id="GO:0006357">
    <property type="term" value="P:regulation of transcription by RNA polymerase II"/>
    <property type="evidence" value="ECO:0007669"/>
    <property type="project" value="TreeGrafter"/>
</dbReference>
<proteinExistence type="predicted"/>
<accession>A0A9W8CK83</accession>